<feature type="repeat" description="WD" evidence="7">
    <location>
        <begin position="87"/>
        <end position="121"/>
    </location>
</feature>
<keyword evidence="10" id="KW-1185">Reference proteome</keyword>
<evidence type="ECO:0000256" key="6">
    <source>
        <dbReference type="ARBA" id="ARBA00022737"/>
    </source>
</evidence>
<dbReference type="SUPFAM" id="SSF48371">
    <property type="entry name" value="ARM repeat"/>
    <property type="match status" value="1"/>
</dbReference>
<protein>
    <recommendedName>
        <fullName evidence="3">26S proteasome non-ATPase regulatory subunit 5</fullName>
    </recommendedName>
    <alternativeName>
        <fullName evidence="4">WD repeat-containing protein 48 homolog</fullName>
    </alternativeName>
</protein>
<evidence type="ECO:0000256" key="5">
    <source>
        <dbReference type="ARBA" id="ARBA00022574"/>
    </source>
</evidence>
<dbReference type="GO" id="GO:0000724">
    <property type="term" value="P:double-strand break repair via homologous recombination"/>
    <property type="evidence" value="ECO:0007669"/>
    <property type="project" value="TreeGrafter"/>
</dbReference>
<accession>A0A9P1II72</accession>
<name>A0A9P1II72_9PELO</name>
<comment type="similarity">
    <text evidence="1">Belongs to the proteasome subunit S5B/HSM3 family.</text>
</comment>
<organism evidence="9 10">
    <name type="scientific">Caenorhabditis angaria</name>
    <dbReference type="NCBI Taxonomy" id="860376"/>
    <lineage>
        <taxon>Eukaryota</taxon>
        <taxon>Metazoa</taxon>
        <taxon>Ecdysozoa</taxon>
        <taxon>Nematoda</taxon>
        <taxon>Chromadorea</taxon>
        <taxon>Rhabditida</taxon>
        <taxon>Rhabditina</taxon>
        <taxon>Rhabditomorpha</taxon>
        <taxon>Rhabditoidea</taxon>
        <taxon>Rhabditidae</taxon>
        <taxon>Peloderinae</taxon>
        <taxon>Caenorhabditis</taxon>
    </lineage>
</organism>
<dbReference type="SMART" id="SM00320">
    <property type="entry name" value="WD40"/>
    <property type="match status" value="7"/>
</dbReference>
<gene>
    <name evidence="9" type="ORF">CAMP_LOCUS8556</name>
</gene>
<dbReference type="PANTHER" id="PTHR19862:SF14">
    <property type="entry name" value="WD REPEAT-CONTAINING PROTEIN 48"/>
    <property type="match status" value="1"/>
</dbReference>
<evidence type="ECO:0000256" key="8">
    <source>
        <dbReference type="SAM" id="Coils"/>
    </source>
</evidence>
<evidence type="ECO:0000313" key="9">
    <source>
        <dbReference type="EMBL" id="CAI5445919.1"/>
    </source>
</evidence>
<keyword evidence="8" id="KW-0175">Coiled coil</keyword>
<evidence type="ECO:0000256" key="3">
    <source>
        <dbReference type="ARBA" id="ARBA00014933"/>
    </source>
</evidence>
<dbReference type="Pfam" id="PF00400">
    <property type="entry name" value="WD40"/>
    <property type="match status" value="6"/>
</dbReference>
<dbReference type="InterPro" id="IPR020472">
    <property type="entry name" value="WD40_PAC1"/>
</dbReference>
<feature type="coiled-coil region" evidence="8">
    <location>
        <begin position="807"/>
        <end position="834"/>
    </location>
</feature>
<dbReference type="Proteomes" id="UP001152747">
    <property type="component" value="Unassembled WGS sequence"/>
</dbReference>
<dbReference type="AlphaFoldDB" id="A0A9P1II72"/>
<dbReference type="Gene3D" id="2.130.10.10">
    <property type="entry name" value="YVTN repeat-like/Quinoprotein amine dehydrogenase"/>
    <property type="match status" value="2"/>
</dbReference>
<dbReference type="Pfam" id="PF11816">
    <property type="entry name" value="DUF3337"/>
    <property type="match status" value="1"/>
</dbReference>
<dbReference type="PANTHER" id="PTHR19862">
    <property type="entry name" value="WD REPEAT-CONTAINING PROTEIN 48"/>
    <property type="match status" value="1"/>
</dbReference>
<dbReference type="EMBL" id="CANHGI010000003">
    <property type="protein sequence ID" value="CAI5445919.1"/>
    <property type="molecule type" value="Genomic_DNA"/>
</dbReference>
<dbReference type="InterPro" id="IPR015943">
    <property type="entry name" value="WD40/YVTN_repeat-like_dom_sf"/>
</dbReference>
<dbReference type="Pfam" id="PF10508">
    <property type="entry name" value="Proteasom_PSMB"/>
    <property type="match status" value="1"/>
</dbReference>
<feature type="repeat" description="WD" evidence="7">
    <location>
        <begin position="132"/>
        <end position="173"/>
    </location>
</feature>
<dbReference type="InterPro" id="IPR051246">
    <property type="entry name" value="WDR48"/>
</dbReference>
<sequence length="1148" mass="129602">MGGVLVACKQLAYFYISFIVREEQEQQHRSAVSALQFDQNLSRLFTGGSDTIIRCWNVPQHKDAFSARGGVSRSPGKMCQAQYQVSLEQHTDWVNDMILCAQGRILISASNDSTIKVWNLEKDNRHSCINTIRAHKDYVSCLAYAPLVEKAASAGFDHNVFLYDIANNAKIINTLSGSKDSIYSLTTNPSCSVVLAAGTEKCIRLFDPRTNEKIMKLRGHTDNVRSLMVSDDGTKAISAGSDATIRLWDIGQQRCVATCIAHQEGVWTLQVDSTFSTIYSAGKDKKVLRTRTNDFTQSQLLFEEEAPVKRILLNDRDNPTSIWAGTWNSNIKRWSIRPTAQLSIGGDEEMQSSSSGIFHSNYNSSFMHSALQTTPEIVIPGAASIKQNIVLNDKRHVITRDSDGCVSLYDVLAARKIADYGKRSMEEVAKEHFRKVFVPSWFSVDFKSGMLQITLDELDVFSAWLSSKDAGFEDPDRTDTKVNYGGMILRSLFEYWPHNDMANIEGEGGEDTQRATANYIRLPDHTPFILCESNGRPLFRLLVRDAEKETESALLAEYVPPWVTDVVERRQLPKFTKMPFYLLPHPSLNVKTPKKDRLSATEMLQVRKVMEHVFEKILNSNEAESSHHVASNITTSTVPLSLIHTKLEMFCNDQKLDPDMDLRTVKHFIWKQGEMTGKLRSEDFLQMRSEYLAERNSENGVEILKKLVQVDEEQVDENAWIDCKDVLTIIIEDMPATELLSKYQILLLQAIPHCPSNVIDVLATILQRKSDISQILNDSAIAVAVAFTRRVNEEICNEAIARLVGPIASNELIIVELKEQLENLQQGYTNSEGRFRIYQVLLESIKAEKYESNLEFIFKSISEDLKNKSDVLTQLSTIELLSDCSITSAKNAKIISDLGFAGKVYDMLIESRNSPDGGFLYTACIRFLGSLARKYPEAIETFKEFLPLVVDMIAHFDLLDASQRVLAFDTFANICYEKSAKQTVERVLYGSDRLKKVLGNFGAAMNHGPTELRVRHVDAASVMFENIDEVTAIKWLDLMGGAAFLSTILASLQKPFAEIRNAFMDFVDTLFAFSPIVLEFIRFAGFNEWLLDENSETEFELSRKKSQIIRKMISKNVDEPFLDAEFLLKLKAYLLPKSTQQPQVELAL</sequence>
<dbReference type="InterPro" id="IPR036322">
    <property type="entry name" value="WD40_repeat_dom_sf"/>
</dbReference>
<evidence type="ECO:0000256" key="2">
    <source>
        <dbReference type="ARBA" id="ARBA00006917"/>
    </source>
</evidence>
<evidence type="ECO:0000313" key="10">
    <source>
        <dbReference type="Proteomes" id="UP001152747"/>
    </source>
</evidence>
<dbReference type="OrthoDB" id="2421129at2759"/>
<dbReference type="GO" id="GO:0043130">
    <property type="term" value="F:ubiquitin binding"/>
    <property type="evidence" value="ECO:0007669"/>
    <property type="project" value="TreeGrafter"/>
</dbReference>
<dbReference type="InterPro" id="IPR001680">
    <property type="entry name" value="WD40_rpt"/>
</dbReference>
<dbReference type="GO" id="GO:0043248">
    <property type="term" value="P:proteasome assembly"/>
    <property type="evidence" value="ECO:0007669"/>
    <property type="project" value="InterPro"/>
</dbReference>
<evidence type="ECO:0000256" key="4">
    <source>
        <dbReference type="ARBA" id="ARBA00021538"/>
    </source>
</evidence>
<dbReference type="CDD" id="cd17041">
    <property type="entry name" value="Ubl_WDR48"/>
    <property type="match status" value="1"/>
</dbReference>
<dbReference type="PRINTS" id="PR00320">
    <property type="entry name" value="GPROTEINBRPT"/>
</dbReference>
<comment type="caution">
    <text evidence="9">The sequence shown here is derived from an EMBL/GenBank/DDBJ whole genome shotgun (WGS) entry which is preliminary data.</text>
</comment>
<evidence type="ECO:0000256" key="1">
    <source>
        <dbReference type="ARBA" id="ARBA00006823"/>
    </source>
</evidence>
<keyword evidence="6" id="KW-0677">Repeat</keyword>
<dbReference type="PROSITE" id="PS00678">
    <property type="entry name" value="WD_REPEATS_1"/>
    <property type="match status" value="2"/>
</dbReference>
<dbReference type="SUPFAM" id="SSF50978">
    <property type="entry name" value="WD40 repeat-like"/>
    <property type="match status" value="1"/>
</dbReference>
<proteinExistence type="inferred from homology"/>
<keyword evidence="5 7" id="KW-0853">WD repeat</keyword>
<comment type="similarity">
    <text evidence="2">Belongs to the WD repeat WDR48 family.</text>
</comment>
<dbReference type="CDD" id="cd00200">
    <property type="entry name" value="WD40"/>
    <property type="match status" value="1"/>
</dbReference>
<dbReference type="PROSITE" id="PS50294">
    <property type="entry name" value="WD_REPEATS_REGION"/>
    <property type="match status" value="3"/>
</dbReference>
<dbReference type="InterPro" id="IPR016024">
    <property type="entry name" value="ARM-type_fold"/>
</dbReference>
<dbReference type="InterPro" id="IPR019775">
    <property type="entry name" value="WD40_repeat_CS"/>
</dbReference>
<dbReference type="PROSITE" id="PS50082">
    <property type="entry name" value="WD_REPEATS_2"/>
    <property type="match status" value="4"/>
</dbReference>
<dbReference type="InterPro" id="IPR021772">
    <property type="entry name" value="WDR48/Bun107"/>
</dbReference>
<feature type="repeat" description="WD" evidence="7">
    <location>
        <begin position="25"/>
        <end position="66"/>
    </location>
</feature>
<dbReference type="InterPro" id="IPR019538">
    <property type="entry name" value="PSMD5"/>
</dbReference>
<evidence type="ECO:0000256" key="7">
    <source>
        <dbReference type="PROSITE-ProRule" id="PRU00221"/>
    </source>
</evidence>
<reference evidence="9" key="1">
    <citation type="submission" date="2022-11" db="EMBL/GenBank/DDBJ databases">
        <authorList>
            <person name="Kikuchi T."/>
        </authorList>
    </citation>
    <scope>NUCLEOTIDE SEQUENCE</scope>
    <source>
        <strain evidence="9">PS1010</strain>
    </source>
</reference>
<feature type="repeat" description="WD" evidence="7">
    <location>
        <begin position="217"/>
        <end position="258"/>
    </location>
</feature>